<feature type="domain" description="Disease resistance R13L4/SHOC-2-like LRR" evidence="9">
    <location>
        <begin position="929"/>
        <end position="1091"/>
    </location>
</feature>
<dbReference type="InterPro" id="IPR058922">
    <property type="entry name" value="WHD_DRP"/>
</dbReference>
<keyword evidence="5" id="KW-0067">ATP-binding</keyword>
<feature type="domain" description="Disease resistance protein winged helix" evidence="8">
    <location>
        <begin position="396"/>
        <end position="466"/>
    </location>
</feature>
<dbReference type="SUPFAM" id="SSF52540">
    <property type="entry name" value="P-loop containing nucleoside triphosphate hydrolases"/>
    <property type="match status" value="1"/>
</dbReference>
<keyword evidence="2" id="KW-0677">Repeat</keyword>
<dbReference type="Proteomes" id="UP000594261">
    <property type="component" value="Chromosome 11"/>
</dbReference>
<reference evidence="11 12" key="1">
    <citation type="journal article" date="2016" name="G3 (Bethesda)">
        <title>First Draft Assembly and Annotation of the Genome of a California Endemic Oak Quercus lobata Nee (Fagaceae).</title>
        <authorList>
            <person name="Sork V.L."/>
            <person name="Fitz-Gibbon S.T."/>
            <person name="Puiu D."/>
            <person name="Crepeau M."/>
            <person name="Gugger P.F."/>
            <person name="Sherman R."/>
            <person name="Stevens K."/>
            <person name="Langley C.H."/>
            <person name="Pellegrini M."/>
            <person name="Salzberg S.L."/>
        </authorList>
    </citation>
    <scope>NUCLEOTIDE SEQUENCE [LARGE SCALE GENOMIC DNA]</scope>
    <source>
        <strain evidence="11 12">cv. SW786</strain>
    </source>
</reference>
<dbReference type="InterPro" id="IPR027417">
    <property type="entry name" value="P-loop_NTPase"/>
</dbReference>
<dbReference type="GO" id="GO:0043531">
    <property type="term" value="F:ADP binding"/>
    <property type="evidence" value="ECO:0007669"/>
    <property type="project" value="InterPro"/>
</dbReference>
<keyword evidence="12" id="KW-1185">Reference proteome</keyword>
<feature type="domain" description="Disease resistance N-terminal" evidence="7">
    <location>
        <begin position="10"/>
        <end position="96"/>
    </location>
</feature>
<feature type="domain" description="NB-ARC" evidence="6">
    <location>
        <begin position="143"/>
        <end position="309"/>
    </location>
</feature>
<dbReference type="Gene3D" id="3.40.50.300">
    <property type="entry name" value="P-loop containing nucleotide triphosphate hydrolases"/>
    <property type="match status" value="1"/>
</dbReference>
<evidence type="ECO:0000256" key="2">
    <source>
        <dbReference type="ARBA" id="ARBA00022737"/>
    </source>
</evidence>
<dbReference type="Gene3D" id="3.80.10.10">
    <property type="entry name" value="Ribonuclease Inhibitor"/>
    <property type="match status" value="4"/>
</dbReference>
<feature type="domain" description="R13L1/DRL21-like LRR repeat region" evidence="10">
    <location>
        <begin position="649"/>
        <end position="774"/>
    </location>
</feature>
<accession>A0A7N2N1D3</accession>
<dbReference type="Gene3D" id="1.10.8.430">
    <property type="entry name" value="Helical domain of apoptotic protease-activating factors"/>
    <property type="match status" value="1"/>
</dbReference>
<evidence type="ECO:0000259" key="7">
    <source>
        <dbReference type="Pfam" id="PF18052"/>
    </source>
</evidence>
<proteinExistence type="predicted"/>
<evidence type="ECO:0000256" key="4">
    <source>
        <dbReference type="ARBA" id="ARBA00022821"/>
    </source>
</evidence>
<dbReference type="AlphaFoldDB" id="A0A7N2N1D3"/>
<keyword evidence="4" id="KW-0611">Plant defense</keyword>
<dbReference type="PANTHER" id="PTHR36766:SF47">
    <property type="entry name" value="NB-ARC DOMAIN-CONTAINING PROTEIN"/>
    <property type="match status" value="1"/>
</dbReference>
<dbReference type="InterPro" id="IPR042197">
    <property type="entry name" value="Apaf_helical"/>
</dbReference>
<dbReference type="Pfam" id="PF23598">
    <property type="entry name" value="LRR_14"/>
    <property type="match status" value="1"/>
</dbReference>
<dbReference type="GO" id="GO:0006952">
    <property type="term" value="P:defense response"/>
    <property type="evidence" value="ECO:0007669"/>
    <property type="project" value="UniProtKB-KW"/>
</dbReference>
<dbReference type="Pfam" id="PF18052">
    <property type="entry name" value="Rx_N"/>
    <property type="match status" value="1"/>
</dbReference>
<dbReference type="Gramene" id="QL11p042820:mrna">
    <property type="protein sequence ID" value="QL11p042820:mrna"/>
    <property type="gene ID" value="QL11p042820"/>
</dbReference>
<dbReference type="InterPro" id="IPR038005">
    <property type="entry name" value="RX-like_CC"/>
</dbReference>
<evidence type="ECO:0000313" key="11">
    <source>
        <dbReference type="EnsemblPlants" id="QL11p042820:mrna"/>
    </source>
</evidence>
<evidence type="ECO:0008006" key="13">
    <source>
        <dbReference type="Google" id="ProtNLM"/>
    </source>
</evidence>
<dbReference type="PANTHER" id="PTHR36766">
    <property type="entry name" value="PLANT BROAD-SPECTRUM MILDEW RESISTANCE PROTEIN RPW8"/>
    <property type="match status" value="1"/>
</dbReference>
<dbReference type="FunFam" id="1.10.10.10:FF:000322">
    <property type="entry name" value="Probable disease resistance protein At1g63360"/>
    <property type="match status" value="1"/>
</dbReference>
<dbReference type="InterPro" id="IPR032675">
    <property type="entry name" value="LRR_dom_sf"/>
</dbReference>
<dbReference type="InterPro" id="IPR041118">
    <property type="entry name" value="Rx_N"/>
</dbReference>
<dbReference type="SUPFAM" id="SSF52058">
    <property type="entry name" value="L domain-like"/>
    <property type="match status" value="2"/>
</dbReference>
<protein>
    <recommendedName>
        <fullName evidence="13">CC-NBS-LRR protein</fullName>
    </recommendedName>
</protein>
<dbReference type="FunFam" id="3.40.50.300:FF:001091">
    <property type="entry name" value="Probable disease resistance protein At1g61300"/>
    <property type="match status" value="1"/>
</dbReference>
<dbReference type="InterPro" id="IPR002182">
    <property type="entry name" value="NB-ARC"/>
</dbReference>
<evidence type="ECO:0000256" key="3">
    <source>
        <dbReference type="ARBA" id="ARBA00022741"/>
    </source>
</evidence>
<dbReference type="PRINTS" id="PR00364">
    <property type="entry name" value="DISEASERSIST"/>
</dbReference>
<evidence type="ECO:0000256" key="1">
    <source>
        <dbReference type="ARBA" id="ARBA00022614"/>
    </source>
</evidence>
<evidence type="ECO:0000259" key="9">
    <source>
        <dbReference type="Pfam" id="PF23598"/>
    </source>
</evidence>
<evidence type="ECO:0000259" key="10">
    <source>
        <dbReference type="Pfam" id="PF25019"/>
    </source>
</evidence>
<evidence type="ECO:0000259" key="8">
    <source>
        <dbReference type="Pfam" id="PF23559"/>
    </source>
</evidence>
<dbReference type="Pfam" id="PF23559">
    <property type="entry name" value="WHD_DRP"/>
    <property type="match status" value="1"/>
</dbReference>
<dbReference type="Gene3D" id="1.20.5.4130">
    <property type="match status" value="1"/>
</dbReference>
<dbReference type="EnsemblPlants" id="QL11p042820:mrna">
    <property type="protein sequence ID" value="QL11p042820:mrna"/>
    <property type="gene ID" value="QL11p042820"/>
</dbReference>
<dbReference type="Pfam" id="PF00931">
    <property type="entry name" value="NB-ARC"/>
    <property type="match status" value="1"/>
</dbReference>
<evidence type="ECO:0000259" key="6">
    <source>
        <dbReference type="Pfam" id="PF00931"/>
    </source>
</evidence>
<dbReference type="OMA" id="YDDSWSL"/>
<dbReference type="InterPro" id="IPR036388">
    <property type="entry name" value="WH-like_DNA-bd_sf"/>
</dbReference>
<evidence type="ECO:0000256" key="5">
    <source>
        <dbReference type="ARBA" id="ARBA00022840"/>
    </source>
</evidence>
<reference evidence="11" key="2">
    <citation type="submission" date="2021-01" db="UniProtKB">
        <authorList>
            <consortium name="EnsemblPlants"/>
        </authorList>
    </citation>
    <scope>IDENTIFICATION</scope>
</reference>
<dbReference type="InParanoid" id="A0A7N2N1D3"/>
<evidence type="ECO:0000313" key="12">
    <source>
        <dbReference type="Proteomes" id="UP000594261"/>
    </source>
</evidence>
<dbReference type="GO" id="GO:0005524">
    <property type="term" value="F:ATP binding"/>
    <property type="evidence" value="ECO:0007669"/>
    <property type="project" value="UniProtKB-KW"/>
</dbReference>
<keyword evidence="3" id="KW-0547">Nucleotide-binding</keyword>
<dbReference type="InterPro" id="IPR056789">
    <property type="entry name" value="LRR_R13L1-DRL21"/>
</dbReference>
<organism evidence="11 12">
    <name type="scientific">Quercus lobata</name>
    <name type="common">Valley oak</name>
    <dbReference type="NCBI Taxonomy" id="97700"/>
    <lineage>
        <taxon>Eukaryota</taxon>
        <taxon>Viridiplantae</taxon>
        <taxon>Streptophyta</taxon>
        <taxon>Embryophyta</taxon>
        <taxon>Tracheophyta</taxon>
        <taxon>Spermatophyta</taxon>
        <taxon>Magnoliopsida</taxon>
        <taxon>eudicotyledons</taxon>
        <taxon>Gunneridae</taxon>
        <taxon>Pentapetalae</taxon>
        <taxon>rosids</taxon>
        <taxon>fabids</taxon>
        <taxon>Fagales</taxon>
        <taxon>Fagaceae</taxon>
        <taxon>Quercus</taxon>
    </lineage>
</organism>
<sequence length="1105" mass="125812">MADVLLSALMSSMVGNLNASALQEFGVAWGLSTELEKLESTLSTIQAVLQDAEEKQWRSEAIRNWLRKLKDGAYDADDVLDEFATEALRRKVERERLEAISMERSKFHLREGVINMEVLDIERRQTSSIVNESEIYGRGGEKEKIIEVLLTDVSNQDNLAIYAVWGMGGLGKTTLAQLVYNDARVERHFEMRIWVCVSDDFHIRRLVGAIIESIDGNACSLSELDSQQQRLQEKLRGRRFLLVLDDVWNEYHDKWDGLKAALRCGAKGSMVIVTTRIEKVALMMATLPIHHMGCLSEADSWSLFKGRAFGMGRVEENSELESIGKEIVKKCGGIPLAIKALGSLMSLKNRKSEWLFVKESEIWDLLEGENSILPALRLSYHHLPPYLKQCFAYCCVFPKDHTLEMDTLIQLWLANGFIPSKGLLNLHDVGRDIFNELVWRSFFQDVKEDVLGNITCKMHDLMHDLAQFIMMLECSTVESGKEMKVSKRIRHLSFTMSSEVIPWTKDIYKVQSLRSCIQTTPDYNRQYKSLLPLLSKQKYLRVWDFRCAIEEVPRSIINLKHLRYLDMSYSRIKILPESTTCLLNLEVLKLDYCYNLLELPNGMKHMKSLTYLGLTNCYFLTHMPKEMGQLTCLHSLSLFIVGKDDGYQINELKGLNLRGALCLKDLDNVTNLMDAKNANLIGKENLHSVSLVWRREDKSNIPANVEDVLDGLQPHSNLKKLCIKQYGGSKFPTWMEDLLLQNLVEISLECCERCEHLPPLGKLSFLKDLFISGMAAVKYLGNEFYGDTVISFPSLERMDLWGMANLEEWRTVRGREIFPRLSTLVIWHCPKLVELPFIPSITSLDMGVNNAMLIRSVMNLTSLSSLLFFGCQDSPVLPDNLLHNHKMLTSLEINGLRNHKSLRIGLENLSALKSLNLECCYDLETLLGVQNLRSLEYLHMQACRSLMFFPKNVLLGLSSLRTLSICNCEKFCTSLEGIQYLTTLEELSFRGCNELISLPESVQHLTALRSLIFLDCKGLSSLPKQMGSLTSLSHLIFWGCPNLMSVPEGLQKLTALKSLQIKGCPNLERRCKKHSGEDWRKIAHIPNIQIYPGIHGGCFGKLKFC</sequence>
<dbReference type="GO" id="GO:0051707">
    <property type="term" value="P:response to other organism"/>
    <property type="evidence" value="ECO:0007669"/>
    <property type="project" value="UniProtKB-ARBA"/>
</dbReference>
<dbReference type="Gene3D" id="1.10.10.10">
    <property type="entry name" value="Winged helix-like DNA-binding domain superfamily/Winged helix DNA-binding domain"/>
    <property type="match status" value="1"/>
</dbReference>
<dbReference type="EMBL" id="LRBV02000011">
    <property type="status" value="NOT_ANNOTATED_CDS"/>
    <property type="molecule type" value="Genomic_DNA"/>
</dbReference>
<dbReference type="CDD" id="cd14798">
    <property type="entry name" value="RX-CC_like"/>
    <property type="match status" value="1"/>
</dbReference>
<keyword evidence="1" id="KW-0433">Leucine-rich repeat</keyword>
<dbReference type="InterPro" id="IPR055414">
    <property type="entry name" value="LRR_R13L4/SHOC2-like"/>
</dbReference>
<name>A0A7N2N1D3_QUELO</name>
<dbReference type="Pfam" id="PF25019">
    <property type="entry name" value="LRR_R13L1-DRL21"/>
    <property type="match status" value="1"/>
</dbReference>